<dbReference type="SUPFAM" id="SSF63829">
    <property type="entry name" value="Calcium-dependent phosphotriesterase"/>
    <property type="match status" value="1"/>
</dbReference>
<dbReference type="EMBL" id="AP026867">
    <property type="protein sequence ID" value="BDS12293.1"/>
    <property type="molecule type" value="Genomic_DNA"/>
</dbReference>
<feature type="domain" description="Secretion system C-terminal sorting" evidence="2">
    <location>
        <begin position="667"/>
        <end position="739"/>
    </location>
</feature>
<dbReference type="InterPro" id="IPR015943">
    <property type="entry name" value="WD40/YVTN_repeat-like_dom_sf"/>
</dbReference>
<accession>A0A915YFR6</accession>
<evidence type="ECO:0000313" key="3">
    <source>
        <dbReference type="EMBL" id="BDS12293.1"/>
    </source>
</evidence>
<evidence type="ECO:0000313" key="4">
    <source>
        <dbReference type="Proteomes" id="UP001060919"/>
    </source>
</evidence>
<dbReference type="NCBIfam" id="TIGR04183">
    <property type="entry name" value="Por_Secre_tail"/>
    <property type="match status" value="1"/>
</dbReference>
<name>A0A915YFR6_9BACT</name>
<dbReference type="RefSeq" id="WP_264793388.1">
    <property type="nucleotide sequence ID" value="NZ_AP026867.1"/>
</dbReference>
<feature type="chain" id="PRO_5037273867" evidence="1">
    <location>
        <begin position="20"/>
        <end position="741"/>
    </location>
</feature>
<keyword evidence="4" id="KW-1185">Reference proteome</keyword>
<reference evidence="3" key="1">
    <citation type="submission" date="2022-09" db="EMBL/GenBank/DDBJ databases">
        <title>Aureispira anguillicida sp. nov., isolated from Leptocephalus of Japanese eel Anguilla japonica.</title>
        <authorList>
            <person name="Yuasa K."/>
            <person name="Mekata T."/>
            <person name="Ikunari K."/>
        </authorList>
    </citation>
    <scope>NUCLEOTIDE SEQUENCE</scope>
    <source>
        <strain evidence="3">EL160426</strain>
    </source>
</reference>
<evidence type="ECO:0000259" key="2">
    <source>
        <dbReference type="Pfam" id="PF18962"/>
    </source>
</evidence>
<sequence>MKKFLLLIGYILSHYCVGAQELCNNNIDDDGDSLIDCYDPDCPCFCTDSSSNHWYFGNNAGINFSTGGIATGTTNGAMSASEGISTISDKNGNLLFYTNGLTVWNANHAVMSNGTGLRGSNISAQSSIIVPAPNSNTLYYIFTVPNWTDATAARVLAYSVVDMSLNSGLGAVTATKNVVIHTNIVEQVSAAYHTNCQDIWIVSHERDNSNFVAFQVSPTGINTTPRISNIGPVNTGSNRYGGLRFSHDGKKLCSTLGGSTTLATVTLFDFDASTGIVSNPLILADANAYPHAYSSEFSSDNQVLYVCEFNDRSIFQYDLSLPSSLIRASATNIAPCCAQKSALQMGPDKKIYVAYSGRAFLGVISNPNALGAGCNYIDNAVNLLGRRGRLGLPNFFPANLEEELYISGPKTVCPSSAHSYHTNVKRCLSYDNTWSVLGNAIIHSTQDSAVTLSFGDEGVDTLIVVQTNACDTLTDTLLITVSCTSPICATTPPSLNLGNDTTVCAIDSLILDASKGGLFSSYLWQDGSTDSVFVAKTGNTFHVRGTSFCNDVLRDTIVVNTVGCNLLDVDWEYYEVEKYQATKSQLSWKLHTPSTYTAIEIQRSSNGQLFETIANAINPNKNSYIDFSPLVGDNYYRLKLFHQDGTYSYTAIKHLHFSALKNELLVLPNPFATNITIQLASSNNTTIDYIEIFNVLGQKFYSKRISQENIVELFLDRIPSGTYWLKVRVGEQWLQRKIIKL</sequence>
<proteinExistence type="predicted"/>
<evidence type="ECO:0000256" key="1">
    <source>
        <dbReference type="SAM" id="SignalP"/>
    </source>
</evidence>
<dbReference type="Gene3D" id="2.130.10.10">
    <property type="entry name" value="YVTN repeat-like/Quinoprotein amine dehydrogenase"/>
    <property type="match status" value="1"/>
</dbReference>
<dbReference type="AlphaFoldDB" id="A0A915YFR6"/>
<dbReference type="Pfam" id="PF18962">
    <property type="entry name" value="Por_Secre_tail"/>
    <property type="match status" value="1"/>
</dbReference>
<organism evidence="3 4">
    <name type="scientific">Aureispira anguillae</name>
    <dbReference type="NCBI Taxonomy" id="2864201"/>
    <lineage>
        <taxon>Bacteria</taxon>
        <taxon>Pseudomonadati</taxon>
        <taxon>Bacteroidota</taxon>
        <taxon>Saprospiria</taxon>
        <taxon>Saprospirales</taxon>
        <taxon>Saprospiraceae</taxon>
        <taxon>Aureispira</taxon>
    </lineage>
</organism>
<dbReference type="InterPro" id="IPR026444">
    <property type="entry name" value="Secre_tail"/>
</dbReference>
<keyword evidence="1" id="KW-0732">Signal</keyword>
<feature type="signal peptide" evidence="1">
    <location>
        <begin position="1"/>
        <end position="19"/>
    </location>
</feature>
<dbReference type="KEGG" id="aup:AsAng_0030120"/>
<gene>
    <name evidence="3" type="ORF">AsAng_0030120</name>
</gene>
<dbReference type="Proteomes" id="UP001060919">
    <property type="component" value="Chromosome"/>
</dbReference>
<protein>
    <submittedName>
        <fullName evidence="3">T9SS type A sorting domain-containing protein</fullName>
    </submittedName>
</protein>